<feature type="domain" description="Carbohydrate kinase PfkB" evidence="6">
    <location>
        <begin position="20"/>
        <end position="305"/>
    </location>
</feature>
<protein>
    <submittedName>
        <fullName evidence="9">2-dehydro-3-deoxygluconokinase</fullName>
    </submittedName>
    <submittedName>
        <fullName evidence="8">Sugar kinase</fullName>
    </submittedName>
</protein>
<reference evidence="7" key="3">
    <citation type="submission" date="2022-10" db="EMBL/GenBank/DDBJ databases">
        <authorList>
            <person name="Turner M.S."/>
            <person name="Huang W."/>
        </authorList>
    </citation>
    <scope>NUCLEOTIDE SEQUENCE</scope>
    <source>
        <strain evidence="7">593</strain>
    </source>
</reference>
<proteinExistence type="inferred from homology"/>
<keyword evidence="5" id="KW-0067">ATP-binding</keyword>
<comment type="similarity">
    <text evidence="1">Belongs to the carbohydrate kinase PfkB family.</text>
</comment>
<reference evidence="9" key="1">
    <citation type="submission" date="2017-01" db="EMBL/GenBank/DDBJ databases">
        <authorList>
            <person name="Lo R."/>
        </authorList>
    </citation>
    <scope>NUCLEOTIDE SEQUENCE</scope>
    <source>
        <strain evidence="9">537</strain>
    </source>
</reference>
<reference evidence="7" key="4">
    <citation type="journal article" date="2023" name="Food Microbiol.">
        <title>Evaluation of the fermentation potential of lactic acid bacteria isolated from herbs, fruits and vegetables as starter cultures in nut-based milk alternatives.</title>
        <authorList>
            <person name="Huang W."/>
            <person name="Dong A."/>
            <person name="Pham H.T."/>
            <person name="Zhou C."/>
            <person name="Huo Z."/>
            <person name="Watjen A.P."/>
            <person name="Prakash S."/>
            <person name="Bang-Berthelsen C.H."/>
            <person name="Turner M.S."/>
        </authorList>
    </citation>
    <scope>NUCLEOTIDE SEQUENCE</scope>
    <source>
        <strain evidence="7">593</strain>
    </source>
</reference>
<evidence type="ECO:0000256" key="3">
    <source>
        <dbReference type="ARBA" id="ARBA00022741"/>
    </source>
</evidence>
<evidence type="ECO:0000313" key="7">
    <source>
        <dbReference type="EMBL" id="MDG5047535.1"/>
    </source>
</evidence>
<evidence type="ECO:0000259" key="6">
    <source>
        <dbReference type="Pfam" id="PF00294"/>
    </source>
</evidence>
<reference evidence="8" key="5">
    <citation type="submission" date="2023-10" db="EMBL/GenBank/DDBJ databases">
        <title>Production of high quality cheese from raw caw milk (raw cheese).</title>
        <authorList>
            <person name="Samouris G."/>
        </authorList>
    </citation>
    <scope>NUCLEOTIDE SEQUENCE</scope>
    <source>
        <strain evidence="8">M17-3</strain>
    </source>
</reference>
<dbReference type="Proteomes" id="UP000225275">
    <property type="component" value="Unassembled WGS sequence"/>
</dbReference>
<evidence type="ECO:0000313" key="9">
    <source>
        <dbReference type="EMBL" id="PFG89672.1"/>
    </source>
</evidence>
<evidence type="ECO:0000256" key="1">
    <source>
        <dbReference type="ARBA" id="ARBA00010688"/>
    </source>
</evidence>
<dbReference type="CDD" id="cd01166">
    <property type="entry name" value="KdgK"/>
    <property type="match status" value="1"/>
</dbReference>
<keyword evidence="2" id="KW-0808">Transferase</keyword>
<sequence>MAEFLTIGEPLVVLASQDMELSLDKASHFEKFLAGAELNVAVGISRLEHEAAYLSKVGDDPFGDFIIETSAKAGIDVNHLKKDSKYLTGFYLKELVSDGDPEVAYFRKNSAAANFAVPELEDVDLAGVKLAHLSGIFPALSSTSLETFKVFNAQLNEANILTVFDPNLRPALWESHEQMVDVTNELARGSQIILPGINEGELLMGSREPEKIADFYLKQSDLTHTVVVKLGADGAFVKTKNDKSFTVSGFKVKKVVDTVGAGDGFAVGLESALLEGWPIEDAVSRACAVGALAVRSHGDSEGYPTKEELIEFFNTDDRFGHCY</sequence>
<dbReference type="GO" id="GO:0016301">
    <property type="term" value="F:kinase activity"/>
    <property type="evidence" value="ECO:0007669"/>
    <property type="project" value="UniProtKB-KW"/>
</dbReference>
<gene>
    <name evidence="9" type="ORF">BW154_09430</name>
    <name evidence="7" type="ORF">OGZ38_00045</name>
    <name evidence="8" type="ORF">RZO31_11715</name>
</gene>
<dbReference type="EMBL" id="MTJS01000002">
    <property type="protein sequence ID" value="PFG89672.1"/>
    <property type="molecule type" value="Genomic_DNA"/>
</dbReference>
<name>A0A2A9IR23_9LACT</name>
<keyword evidence="3" id="KW-0547">Nucleotide-binding</keyword>
<dbReference type="EMBL" id="JAWHVL010000033">
    <property type="protein sequence ID" value="MDV2633524.1"/>
    <property type="molecule type" value="Genomic_DNA"/>
</dbReference>
<comment type="caution">
    <text evidence="8">The sequence shown here is derived from an EMBL/GenBank/DDBJ whole genome shotgun (WGS) entry which is preliminary data.</text>
</comment>
<dbReference type="PANTHER" id="PTHR43085">
    <property type="entry name" value="HEXOKINASE FAMILY MEMBER"/>
    <property type="match status" value="1"/>
</dbReference>
<dbReference type="InterPro" id="IPR029056">
    <property type="entry name" value="Ribokinase-like"/>
</dbReference>
<dbReference type="AlphaFoldDB" id="A0A2A9IR23"/>
<evidence type="ECO:0000256" key="5">
    <source>
        <dbReference type="ARBA" id="ARBA00022840"/>
    </source>
</evidence>
<dbReference type="Proteomes" id="UP001186047">
    <property type="component" value="Unassembled WGS sequence"/>
</dbReference>
<dbReference type="Gene3D" id="3.40.1190.20">
    <property type="match status" value="1"/>
</dbReference>
<dbReference type="InterPro" id="IPR011611">
    <property type="entry name" value="PfkB_dom"/>
</dbReference>
<dbReference type="Proteomes" id="UP001152820">
    <property type="component" value="Unassembled WGS sequence"/>
</dbReference>
<evidence type="ECO:0000313" key="8">
    <source>
        <dbReference type="EMBL" id="MDV2633524.1"/>
    </source>
</evidence>
<keyword evidence="4 8" id="KW-0418">Kinase</keyword>
<evidence type="ECO:0000256" key="4">
    <source>
        <dbReference type="ARBA" id="ARBA00022777"/>
    </source>
</evidence>
<dbReference type="InterPro" id="IPR050306">
    <property type="entry name" value="PfkB_Carbo_kinase"/>
</dbReference>
<dbReference type="Pfam" id="PF00294">
    <property type="entry name" value="PfkB"/>
    <property type="match status" value="1"/>
</dbReference>
<reference evidence="9" key="2">
    <citation type="journal article" date="2018" name="Food Control">
        <title>Characterization of Lactococcus lactis isolates from herbs, fruits and vegetables for use as biopreservatives against Listeria monocytogenes in cheese.</title>
        <authorList>
            <person name="Ho V."/>
            <person name="Lo R."/>
            <person name="Bansal N."/>
            <person name="Turner M.S."/>
        </authorList>
    </citation>
    <scope>NUCLEOTIDE SEQUENCE</scope>
    <source>
        <strain evidence="9">537</strain>
    </source>
</reference>
<dbReference type="EMBL" id="JAOWLO010000001">
    <property type="protein sequence ID" value="MDG5047535.1"/>
    <property type="molecule type" value="Genomic_DNA"/>
</dbReference>
<evidence type="ECO:0000256" key="2">
    <source>
        <dbReference type="ARBA" id="ARBA00022679"/>
    </source>
</evidence>
<dbReference type="GO" id="GO:0005524">
    <property type="term" value="F:ATP binding"/>
    <property type="evidence" value="ECO:0007669"/>
    <property type="project" value="UniProtKB-KW"/>
</dbReference>
<accession>A0A2A9IR23</accession>
<organism evidence="8 10">
    <name type="scientific">Lactococcus lactis</name>
    <dbReference type="NCBI Taxonomy" id="1358"/>
    <lineage>
        <taxon>Bacteria</taxon>
        <taxon>Bacillati</taxon>
        <taxon>Bacillota</taxon>
        <taxon>Bacilli</taxon>
        <taxon>Lactobacillales</taxon>
        <taxon>Streptococcaceae</taxon>
        <taxon>Lactococcus</taxon>
    </lineage>
</organism>
<dbReference type="SUPFAM" id="SSF53613">
    <property type="entry name" value="Ribokinase-like"/>
    <property type="match status" value="1"/>
</dbReference>
<evidence type="ECO:0000313" key="10">
    <source>
        <dbReference type="Proteomes" id="UP001186047"/>
    </source>
</evidence>
<dbReference type="PANTHER" id="PTHR43085:SF1">
    <property type="entry name" value="PSEUDOURIDINE KINASE-RELATED"/>
    <property type="match status" value="1"/>
</dbReference>
<dbReference type="RefSeq" id="WP_058217743.1">
    <property type="nucleotide sequence ID" value="NZ_CAOFZM010000006.1"/>
</dbReference>